<dbReference type="EMBL" id="PHFL01000049">
    <property type="protein sequence ID" value="RFM24023.1"/>
    <property type="molecule type" value="Genomic_DNA"/>
</dbReference>
<dbReference type="AlphaFoldDB" id="A0A395LZQ7"/>
<reference evidence="2 3" key="1">
    <citation type="journal article" date="2011" name="ISME J.">
        <title>Community ecology of hot spring cyanobacterial mats: predominant populations and their functional potential.</title>
        <authorList>
            <person name="Klatt C.G."/>
            <person name="Wood J.M."/>
            <person name="Rusch D.B."/>
            <person name="Bateson M.M."/>
            <person name="Hamamura N."/>
            <person name="Heidelberg J.F."/>
            <person name="Grossman A.R."/>
            <person name="Bhaya D."/>
            <person name="Cohan F.M."/>
            <person name="Kuhl M."/>
            <person name="Bryant D.A."/>
            <person name="Ward D.M."/>
        </authorList>
    </citation>
    <scope>NUCLEOTIDE SEQUENCE [LARGE SCALE GENOMIC DNA]</scope>
    <source>
        <strain evidence="2">OS</strain>
    </source>
</reference>
<keyword evidence="1" id="KW-0732">Signal</keyword>
<evidence type="ECO:0000313" key="3">
    <source>
        <dbReference type="Proteomes" id="UP000266389"/>
    </source>
</evidence>
<accession>A0A395LZQ7</accession>
<comment type="caution">
    <text evidence="2">The sequence shown here is derived from an EMBL/GenBank/DDBJ whole genome shotgun (WGS) entry which is preliminary data.</text>
</comment>
<evidence type="ECO:0000313" key="2">
    <source>
        <dbReference type="EMBL" id="RFM24023.1"/>
    </source>
</evidence>
<organism evidence="2 3">
    <name type="scientific">Candidatus Thermochlorobacter aerophilus</name>
    <dbReference type="NCBI Taxonomy" id="1868324"/>
    <lineage>
        <taxon>Bacteria</taxon>
        <taxon>Pseudomonadati</taxon>
        <taxon>Chlorobiota</taxon>
        <taxon>Chlorobiia</taxon>
        <taxon>Chlorobiales</taxon>
        <taxon>Candidatus Thermochlorobacteriaceae</taxon>
        <taxon>Candidatus Thermochlorobacter</taxon>
    </lineage>
</organism>
<gene>
    <name evidence="2" type="ORF">D0433_07950</name>
</gene>
<protein>
    <submittedName>
        <fullName evidence="2">Uncharacterized protein</fullName>
    </submittedName>
</protein>
<name>A0A395LZQ7_9BACT</name>
<feature type="signal peptide" evidence="1">
    <location>
        <begin position="1"/>
        <end position="18"/>
    </location>
</feature>
<evidence type="ECO:0000256" key="1">
    <source>
        <dbReference type="SAM" id="SignalP"/>
    </source>
</evidence>
<sequence length="283" mass="32948">MKALLLFLAWCMPVALQAQVYPEWFLYPSRYPNLVVGFTYNQTPAEIDGARMYCVYQECIADGKYIVYTNEKDDRFLIESDYYYYFPDSLLQTVQDRLHQVDCFITSVARRDMACLFSLDSAVSIPRKFIDISQLPEPEWIKKRFWIEGGYVYGVGLYTSQGNKNDAWKTAEEKAFFAIMTNMVSKFYSIRLATESNIAHQKLYETASALKLKFQLKNIEVLERWNSVKDELFYVLVRIKQSNIRSPFLTVQGQVQDSLRVSKTAPAVEKQGKIKPMRVQGRK</sequence>
<dbReference type="Proteomes" id="UP000266389">
    <property type="component" value="Unassembled WGS sequence"/>
</dbReference>
<feature type="chain" id="PRO_5017362512" evidence="1">
    <location>
        <begin position="19"/>
        <end position="283"/>
    </location>
</feature>
<proteinExistence type="predicted"/>